<dbReference type="Pfam" id="PF12325">
    <property type="entry name" value="TMF_TATA_bd"/>
    <property type="match status" value="1"/>
</dbReference>
<dbReference type="GO" id="GO:0005783">
    <property type="term" value="C:endoplasmic reticulum"/>
    <property type="evidence" value="ECO:0007669"/>
    <property type="project" value="TreeGrafter"/>
</dbReference>
<feature type="compositionally biased region" description="Low complexity" evidence="5">
    <location>
        <begin position="27"/>
        <end position="41"/>
    </location>
</feature>
<dbReference type="AlphaFoldDB" id="A0A0A8L249"/>
<gene>
    <name evidence="7" type="ORF">KLDO_g520</name>
</gene>
<feature type="coiled-coil region" evidence="4">
    <location>
        <begin position="160"/>
        <end position="410"/>
    </location>
</feature>
<feature type="compositionally biased region" description="Basic residues" evidence="5">
    <location>
        <begin position="16"/>
        <end position="26"/>
    </location>
</feature>
<evidence type="ECO:0000313" key="8">
    <source>
        <dbReference type="Proteomes" id="UP000031516"/>
    </source>
</evidence>
<evidence type="ECO:0000313" key="7">
    <source>
        <dbReference type="EMBL" id="CDO92197.1"/>
    </source>
</evidence>
<feature type="compositionally biased region" description="Basic and acidic residues" evidence="5">
    <location>
        <begin position="53"/>
        <end position="65"/>
    </location>
</feature>
<dbReference type="GO" id="GO:0005794">
    <property type="term" value="C:Golgi apparatus"/>
    <property type="evidence" value="ECO:0007669"/>
    <property type="project" value="UniProtKB-SubCell"/>
</dbReference>
<dbReference type="OrthoDB" id="74178at2759"/>
<dbReference type="Proteomes" id="UP000031516">
    <property type="component" value="Unassembled WGS sequence"/>
</dbReference>
<feature type="region of interest" description="Disordered" evidence="5">
    <location>
        <begin position="13"/>
        <end position="72"/>
    </location>
</feature>
<keyword evidence="2" id="KW-0333">Golgi apparatus</keyword>
<dbReference type="InterPro" id="IPR052602">
    <property type="entry name" value="Growth_transcription_reg"/>
</dbReference>
<evidence type="ECO:0000256" key="5">
    <source>
        <dbReference type="SAM" id="MobiDB-lite"/>
    </source>
</evidence>
<proteinExistence type="predicted"/>
<feature type="region of interest" description="Disordered" evidence="5">
    <location>
        <begin position="528"/>
        <end position="547"/>
    </location>
</feature>
<dbReference type="InterPro" id="IPR022092">
    <property type="entry name" value="TMF_DNA-bd"/>
</dbReference>
<name>A0A0A8L249_9SACH</name>
<accession>A0A0A8L249</accession>
<comment type="subcellular location">
    <subcellularLocation>
        <location evidence="1">Golgi apparatus</location>
    </subcellularLocation>
</comment>
<sequence length="664" mass="75823">MEKLSVQERLSLAAKAKSKSRKKNKKLTSPDVVESPVDPVEQVIENDSATLDASEKIRDATKGEQLETEEDAKGTSDIVEYFNDLLHADKSVIDLDTATLLQRLYPILSKEPTEPLPKHIHSSSDSSLIKLVKEKDETIESLLKEGEALSKKELQQSDVIRRLKKTVKELESDFRIKLDELQDSKTRTDVLESTNESLLASVKDLEIKFASVNKKYEALQNEYDEHMNTEYESKKTELKKALEENEGLRQELLRQYEEASLTQKTFDLKYKTLQETSKEEVERLELRLEQMRIDLENQFAKTSDSTNSVTLDSDAYNKLLSQYKATQHELSESNKNWSSIEYALNEKCDSLKTENSKANQNIDCLTAELKELKETHNDMFSKINHLSHKNAELQAELDKASGDLLVTREKLSSVSEDYEILQKQHNIQKTQLEKALGNPTYGNNSALEGNNGDLSQVVLDTSKSSRSSQEHPMTKWDLNHERLDPLDPLADEKLDELKEDFSFEKDLDIPYEAADLELLKRGSSELSLNMNSTSLRPNTARETQSSANNSNLQMVTRLGGEIRRLETELSSIREAYNKLTIEKEQSNEEISRLLETNEEVNVLKKDKETLSQELKALQSKQNTILELLGEKSERVEELENDVVDLKDMMRTQVQQMVALQEQLG</sequence>
<feature type="domain" description="TATA element modulatory factor 1 TATA binding" evidence="6">
    <location>
        <begin position="543"/>
        <end position="656"/>
    </location>
</feature>
<organism evidence="7 8">
    <name type="scientific">Kluyveromyces dobzhanskii CBS 2104</name>
    <dbReference type="NCBI Taxonomy" id="1427455"/>
    <lineage>
        <taxon>Eukaryota</taxon>
        <taxon>Fungi</taxon>
        <taxon>Dikarya</taxon>
        <taxon>Ascomycota</taxon>
        <taxon>Saccharomycotina</taxon>
        <taxon>Saccharomycetes</taxon>
        <taxon>Saccharomycetales</taxon>
        <taxon>Saccharomycetaceae</taxon>
        <taxon>Kluyveromyces</taxon>
    </lineage>
</organism>
<feature type="coiled-coil region" evidence="4">
    <location>
        <begin position="555"/>
        <end position="655"/>
    </location>
</feature>
<dbReference type="InterPro" id="IPR022091">
    <property type="entry name" value="TMF_TATA-bd"/>
</dbReference>
<comment type="caution">
    <text evidence="7">The sequence shown here is derived from an EMBL/GenBank/DDBJ whole genome shotgun (WGS) entry which is preliminary data.</text>
</comment>
<reference evidence="7 8" key="1">
    <citation type="submission" date="2014-03" db="EMBL/GenBank/DDBJ databases">
        <title>The genome of Kluyveromyces dobzhanskii.</title>
        <authorList>
            <person name="Nystedt B."/>
            <person name="Astrom S."/>
        </authorList>
    </citation>
    <scope>NUCLEOTIDE SEQUENCE [LARGE SCALE GENOMIC DNA]</scope>
    <source>
        <strain evidence="7 8">CBS 2104</strain>
    </source>
</reference>
<dbReference type="PANTHER" id="PTHR46515">
    <property type="entry name" value="TATA ELEMENT MODULATORY FACTOR TMF1"/>
    <property type="match status" value="1"/>
</dbReference>
<evidence type="ECO:0000259" key="6">
    <source>
        <dbReference type="Pfam" id="PF12325"/>
    </source>
</evidence>
<protein>
    <submittedName>
        <fullName evidence="7">WGS project CCBQ000000000 data, contig 00016</fullName>
    </submittedName>
</protein>
<evidence type="ECO:0000256" key="3">
    <source>
        <dbReference type="ARBA" id="ARBA00023054"/>
    </source>
</evidence>
<dbReference type="EMBL" id="CCBQ010000012">
    <property type="protein sequence ID" value="CDO92197.1"/>
    <property type="molecule type" value="Genomic_DNA"/>
</dbReference>
<evidence type="ECO:0000256" key="1">
    <source>
        <dbReference type="ARBA" id="ARBA00004555"/>
    </source>
</evidence>
<keyword evidence="8" id="KW-1185">Reference proteome</keyword>
<keyword evidence="3 4" id="KW-0175">Coiled coil</keyword>
<evidence type="ECO:0000256" key="2">
    <source>
        <dbReference type="ARBA" id="ARBA00023034"/>
    </source>
</evidence>
<dbReference type="Pfam" id="PF12329">
    <property type="entry name" value="TMF_DNA_bd"/>
    <property type="match status" value="1"/>
</dbReference>
<evidence type="ECO:0000256" key="4">
    <source>
        <dbReference type="SAM" id="Coils"/>
    </source>
</evidence>
<dbReference type="PANTHER" id="PTHR46515:SF1">
    <property type="entry name" value="TATA ELEMENT MODULATORY FACTOR"/>
    <property type="match status" value="1"/>
</dbReference>